<accession>A0A662ZFP0</accession>
<dbReference type="SUPFAM" id="SSF142906">
    <property type="entry name" value="YjbR-like"/>
    <property type="match status" value="1"/>
</dbReference>
<sequence>MNTAEEIFRKKKMCRHLLEKFGFIINDNTYIYSRLFLNDRFRAVVQITTDGKISASVIDTDTNEEYLPLNVPSYTGRFIAEVRNDFSNILKQIADKCFLNEYFIFEQTNRISRLITDRYGEKPDFPFKRSPDCGVFRYAENRKWYAIIMNVRRDRLNSISNNLCAVDSLKHSRSTPVSDEIIEIINLKIPEKDIAVLQKIHGIYPAYHMNKKNWITISLDGTVPDDQIMTLADRSRSIIVSGH</sequence>
<dbReference type="PANTHER" id="PTHR35145:SF1">
    <property type="entry name" value="CYTOPLASMIC PROTEIN"/>
    <property type="match status" value="1"/>
</dbReference>
<dbReference type="EMBL" id="FOXF01000001">
    <property type="protein sequence ID" value="SFO96863.1"/>
    <property type="molecule type" value="Genomic_DNA"/>
</dbReference>
<dbReference type="PANTHER" id="PTHR35145">
    <property type="entry name" value="CYTOPLASMIC PROTEIN-RELATED"/>
    <property type="match status" value="1"/>
</dbReference>
<dbReference type="GO" id="GO:0003677">
    <property type="term" value="F:DNA binding"/>
    <property type="evidence" value="ECO:0007669"/>
    <property type="project" value="UniProtKB-KW"/>
</dbReference>
<protein>
    <submittedName>
        <fullName evidence="1">Predicted DNA-binding protein, MmcQ/YjbR family</fullName>
    </submittedName>
</protein>
<dbReference type="InterPro" id="IPR058532">
    <property type="entry name" value="YjbR/MT2646/Rv2570-like"/>
</dbReference>
<keyword evidence="1" id="KW-0238">DNA-binding</keyword>
<evidence type="ECO:0000313" key="1">
    <source>
        <dbReference type="EMBL" id="SFO96863.1"/>
    </source>
</evidence>
<dbReference type="Gene3D" id="3.90.1150.30">
    <property type="match status" value="1"/>
</dbReference>
<organism evidence="1 2">
    <name type="scientific">Ruminobacter amylophilus</name>
    <dbReference type="NCBI Taxonomy" id="867"/>
    <lineage>
        <taxon>Bacteria</taxon>
        <taxon>Pseudomonadati</taxon>
        <taxon>Pseudomonadota</taxon>
        <taxon>Gammaproteobacteria</taxon>
        <taxon>Aeromonadales</taxon>
        <taxon>Succinivibrionaceae</taxon>
        <taxon>Ruminobacter</taxon>
    </lineage>
</organism>
<dbReference type="InterPro" id="IPR007351">
    <property type="entry name" value="YjbR"/>
</dbReference>
<name>A0A662ZFP0_9GAMM</name>
<dbReference type="RefSeq" id="WP_093139809.1">
    <property type="nucleotide sequence ID" value="NZ_FOXF01000001.1"/>
</dbReference>
<evidence type="ECO:0000313" key="2">
    <source>
        <dbReference type="Proteomes" id="UP000243745"/>
    </source>
</evidence>
<keyword evidence="2" id="KW-1185">Reference proteome</keyword>
<dbReference type="OrthoDB" id="3194910at2"/>
<dbReference type="AlphaFoldDB" id="A0A662ZFP0"/>
<dbReference type="Pfam" id="PF04237">
    <property type="entry name" value="YjbR"/>
    <property type="match status" value="1"/>
</dbReference>
<gene>
    <name evidence="1" type="ORF">SAMN02910344_00037</name>
</gene>
<reference evidence="1 2" key="1">
    <citation type="submission" date="2016-10" db="EMBL/GenBank/DDBJ databases">
        <authorList>
            <person name="Varghese N."/>
            <person name="Submissions S."/>
        </authorList>
    </citation>
    <scope>NUCLEOTIDE SEQUENCE [LARGE SCALE GENOMIC DNA]</scope>
    <source>
        <strain evidence="1 2">DSM 1361</strain>
    </source>
</reference>
<proteinExistence type="predicted"/>
<dbReference type="Proteomes" id="UP000243745">
    <property type="component" value="Unassembled WGS sequence"/>
</dbReference>
<dbReference type="InterPro" id="IPR038056">
    <property type="entry name" value="YjbR-like_sf"/>
</dbReference>